<dbReference type="EMBL" id="LN679117">
    <property type="protein sequence ID" value="CEL54687.1"/>
    <property type="molecule type" value="Genomic_DNA"/>
</dbReference>
<evidence type="ECO:0000313" key="2">
    <source>
        <dbReference type="Proteomes" id="UP000059188"/>
    </source>
</evidence>
<gene>
    <name evidence="1" type="ORF">RSOLAG1IB_07221</name>
</gene>
<dbReference type="Proteomes" id="UP000059188">
    <property type="component" value="Unassembled WGS sequence"/>
</dbReference>
<evidence type="ECO:0000313" key="1">
    <source>
        <dbReference type="EMBL" id="CEL54687.1"/>
    </source>
</evidence>
<accession>A0A0B7FEQ1</accession>
<keyword evidence="2" id="KW-1185">Reference proteome</keyword>
<protein>
    <submittedName>
        <fullName evidence="1">Uncharacterized protein</fullName>
    </submittedName>
</protein>
<name>A0A0B7FEQ1_THACB</name>
<sequence length="133" mass="14759">MEVIAQPKPTEDDRGRHRTFLLASARKFWTCSLVTSPDDYDAIESLLGHGPDFSPSHCWAGVDTLDNETVTSTSTTDRSDDNHKTLGLIRNHPLSVSLTPVSSRDWIATNETGSAGDNPVSCFSWLRKYNNIH</sequence>
<dbReference type="AlphaFoldDB" id="A0A0B7FEQ1"/>
<reference evidence="1 2" key="1">
    <citation type="submission" date="2014-11" db="EMBL/GenBank/DDBJ databases">
        <authorList>
            <person name="Wibberg Daniel"/>
        </authorList>
    </citation>
    <scope>NUCLEOTIDE SEQUENCE [LARGE SCALE GENOMIC DNA]</scope>
    <source>
        <strain evidence="1">Rhizoctonia solani AG1-IB 7/3/14</strain>
    </source>
</reference>
<proteinExistence type="predicted"/>
<organism evidence="1 2">
    <name type="scientific">Thanatephorus cucumeris (strain AG1-IB / isolate 7/3/14)</name>
    <name type="common">Lettuce bottom rot fungus</name>
    <name type="synonym">Rhizoctonia solani</name>
    <dbReference type="NCBI Taxonomy" id="1108050"/>
    <lineage>
        <taxon>Eukaryota</taxon>
        <taxon>Fungi</taxon>
        <taxon>Dikarya</taxon>
        <taxon>Basidiomycota</taxon>
        <taxon>Agaricomycotina</taxon>
        <taxon>Agaricomycetes</taxon>
        <taxon>Cantharellales</taxon>
        <taxon>Ceratobasidiaceae</taxon>
        <taxon>Rhizoctonia</taxon>
        <taxon>Rhizoctonia solani AG-1</taxon>
    </lineage>
</organism>